<name>A0ACC2TDL1_9FUNG</name>
<dbReference type="Proteomes" id="UP001165960">
    <property type="component" value="Unassembled WGS sequence"/>
</dbReference>
<protein>
    <submittedName>
        <fullName evidence="1">Uncharacterized protein</fullName>
    </submittedName>
</protein>
<comment type="caution">
    <text evidence="1">The sequence shown here is derived from an EMBL/GenBank/DDBJ whole genome shotgun (WGS) entry which is preliminary data.</text>
</comment>
<keyword evidence="2" id="KW-1185">Reference proteome</keyword>
<accession>A0ACC2TDL1</accession>
<gene>
    <name evidence="1" type="ORF">DSO57_1026400</name>
</gene>
<proteinExistence type="predicted"/>
<sequence>MFKMISVNKSLLKLLEPRFPPTFKASSKASYHQNYIHLASSSSKDAKVSDFSVKKLGHIPVLRDEILEVLDIQDNQIFIDATFGYGGYTKAILDSNPTCKVVAIDQDPYAYLRAHEMSQHPSYQGRLVPLLGKFGDVTTLLEKFESRVKQHGSVYFPNGQWIPDQFDGLMMDVGLSSGQLDDPARGFSFMRDGRLDMRMCQVDLHTPPEELEALPEADWELQRELYAFKNISAYDVVNYYDVHHLSDIIHKFGEERFAKRIAQAIVEARDIAPIETTAELSNIISKISPRHQRPNSPYGKFFIHPATRTFQGLRIYVNKELNELSNLLAASPHLVKPGGTLAAVTFHSLEDRLVKRFLVHGPDALAELSISNRKKNTNNTQMKAIRRRRHHEKMDSLTTEIDSTGEGASPQYLDLDYSKHAMEASIPTDALAINATTSYSEEEATLVDEYLPFLLPKPRSEGLIIASDEELELNPRARSAKLRWAIRA</sequence>
<evidence type="ECO:0000313" key="1">
    <source>
        <dbReference type="EMBL" id="KAJ9072546.1"/>
    </source>
</evidence>
<organism evidence="1 2">
    <name type="scientific">Entomophthora muscae</name>
    <dbReference type="NCBI Taxonomy" id="34485"/>
    <lineage>
        <taxon>Eukaryota</taxon>
        <taxon>Fungi</taxon>
        <taxon>Fungi incertae sedis</taxon>
        <taxon>Zoopagomycota</taxon>
        <taxon>Entomophthoromycotina</taxon>
        <taxon>Entomophthoromycetes</taxon>
        <taxon>Entomophthorales</taxon>
        <taxon>Entomophthoraceae</taxon>
        <taxon>Entomophthora</taxon>
    </lineage>
</organism>
<dbReference type="EMBL" id="QTSX02002994">
    <property type="protein sequence ID" value="KAJ9072546.1"/>
    <property type="molecule type" value="Genomic_DNA"/>
</dbReference>
<reference evidence="1" key="1">
    <citation type="submission" date="2022-04" db="EMBL/GenBank/DDBJ databases">
        <title>Genome of the entomopathogenic fungus Entomophthora muscae.</title>
        <authorList>
            <person name="Elya C."/>
            <person name="Lovett B.R."/>
            <person name="Lee E."/>
            <person name="Macias A.M."/>
            <person name="Hajek A.E."/>
            <person name="De Bivort B.L."/>
            <person name="Kasson M.T."/>
            <person name="De Fine Licht H.H."/>
            <person name="Stajich J.E."/>
        </authorList>
    </citation>
    <scope>NUCLEOTIDE SEQUENCE</scope>
    <source>
        <strain evidence="1">Berkeley</strain>
    </source>
</reference>
<evidence type="ECO:0000313" key="2">
    <source>
        <dbReference type="Proteomes" id="UP001165960"/>
    </source>
</evidence>